<dbReference type="AlphaFoldDB" id="A0A517SB16"/>
<sequence length="163" mass="18428">MARHESDREDLFAELAALSPRVEFQPGQSQRSVCAGRRESTGGWSLFFGPDEVYHFDRDGRLRRAYVDGFLYRSEGRTLSRLRRQRSQTETTLLRHDLTVEELPQFLTRMHTMLNALSGEIRGSQLRIQRVSPPDGNVVQQLEQALGLALAADPPLAPALRGP</sequence>
<evidence type="ECO:0000313" key="1">
    <source>
        <dbReference type="EMBL" id="QDT53308.1"/>
    </source>
</evidence>
<accession>A0A517SB16</accession>
<dbReference type="Proteomes" id="UP000315700">
    <property type="component" value="Chromosome"/>
</dbReference>
<protein>
    <submittedName>
        <fullName evidence="1">Uncharacterized protein</fullName>
    </submittedName>
</protein>
<dbReference type="RefSeq" id="WP_145028417.1">
    <property type="nucleotide sequence ID" value="NZ_CP036271.1"/>
</dbReference>
<dbReference type="EMBL" id="CP036271">
    <property type="protein sequence ID" value="QDT53308.1"/>
    <property type="molecule type" value="Genomic_DNA"/>
</dbReference>
<gene>
    <name evidence="1" type="ORF">Pan44_13240</name>
</gene>
<proteinExistence type="predicted"/>
<reference evidence="1 2" key="1">
    <citation type="submission" date="2019-02" db="EMBL/GenBank/DDBJ databases">
        <title>Deep-cultivation of Planctomycetes and their phenomic and genomic characterization uncovers novel biology.</title>
        <authorList>
            <person name="Wiegand S."/>
            <person name="Jogler M."/>
            <person name="Boedeker C."/>
            <person name="Pinto D."/>
            <person name="Vollmers J."/>
            <person name="Rivas-Marin E."/>
            <person name="Kohn T."/>
            <person name="Peeters S.H."/>
            <person name="Heuer A."/>
            <person name="Rast P."/>
            <person name="Oberbeckmann S."/>
            <person name="Bunk B."/>
            <person name="Jeske O."/>
            <person name="Meyerdierks A."/>
            <person name="Storesund J.E."/>
            <person name="Kallscheuer N."/>
            <person name="Luecker S."/>
            <person name="Lage O.M."/>
            <person name="Pohl T."/>
            <person name="Merkel B.J."/>
            <person name="Hornburger P."/>
            <person name="Mueller R.-W."/>
            <person name="Bruemmer F."/>
            <person name="Labrenz M."/>
            <person name="Spormann A.M."/>
            <person name="Op den Camp H."/>
            <person name="Overmann J."/>
            <person name="Amann R."/>
            <person name="Jetten M.S.M."/>
            <person name="Mascher T."/>
            <person name="Medema M.H."/>
            <person name="Devos D.P."/>
            <person name="Kaster A.-K."/>
            <person name="Ovreas L."/>
            <person name="Rohde M."/>
            <person name="Galperin M.Y."/>
            <person name="Jogler C."/>
        </authorList>
    </citation>
    <scope>NUCLEOTIDE SEQUENCE [LARGE SCALE GENOMIC DNA]</scope>
    <source>
        <strain evidence="1 2">Pan44</strain>
    </source>
</reference>
<dbReference type="OrthoDB" id="286365at2"/>
<dbReference type="InParanoid" id="A0A517SB16"/>
<name>A0A517SB16_9PLAN</name>
<organism evidence="1 2">
    <name type="scientific">Caulifigura coniformis</name>
    <dbReference type="NCBI Taxonomy" id="2527983"/>
    <lineage>
        <taxon>Bacteria</taxon>
        <taxon>Pseudomonadati</taxon>
        <taxon>Planctomycetota</taxon>
        <taxon>Planctomycetia</taxon>
        <taxon>Planctomycetales</taxon>
        <taxon>Planctomycetaceae</taxon>
        <taxon>Caulifigura</taxon>
    </lineage>
</organism>
<keyword evidence="2" id="KW-1185">Reference proteome</keyword>
<dbReference type="KEGG" id="ccos:Pan44_13240"/>
<evidence type="ECO:0000313" key="2">
    <source>
        <dbReference type="Proteomes" id="UP000315700"/>
    </source>
</evidence>